<organism evidence="2 3">
    <name type="scientific">Pseudorhizobium flavum</name>
    <dbReference type="NCBI Taxonomy" id="1335061"/>
    <lineage>
        <taxon>Bacteria</taxon>
        <taxon>Pseudomonadati</taxon>
        <taxon>Pseudomonadota</taxon>
        <taxon>Alphaproteobacteria</taxon>
        <taxon>Hyphomicrobiales</taxon>
        <taxon>Rhizobiaceae</taxon>
        <taxon>Rhizobium/Agrobacterium group</taxon>
        <taxon>Pseudorhizobium</taxon>
    </lineage>
</organism>
<protein>
    <submittedName>
        <fullName evidence="2">Chromosome segregation ATPase</fullName>
    </submittedName>
</protein>
<feature type="compositionally biased region" description="Basic and acidic residues" evidence="1">
    <location>
        <begin position="256"/>
        <end position="265"/>
    </location>
</feature>
<accession>A0A7X0DAY9</accession>
<dbReference type="AlphaFoldDB" id="A0A7X0DAY9"/>
<dbReference type="RefSeq" id="WP_077549498.1">
    <property type="nucleotide sequence ID" value="NZ_JACHEJ010000001.1"/>
</dbReference>
<evidence type="ECO:0000313" key="3">
    <source>
        <dbReference type="Proteomes" id="UP000535501"/>
    </source>
</evidence>
<evidence type="ECO:0000256" key="1">
    <source>
        <dbReference type="SAM" id="MobiDB-lite"/>
    </source>
</evidence>
<gene>
    <name evidence="2" type="ORF">HNQ75_000190</name>
</gene>
<dbReference type="Proteomes" id="UP000535501">
    <property type="component" value="Unassembled WGS sequence"/>
</dbReference>
<reference evidence="2 3" key="1">
    <citation type="submission" date="2020-08" db="EMBL/GenBank/DDBJ databases">
        <title>Genomic Encyclopedia of Type Strains, Phase IV (KMG-IV): sequencing the most valuable type-strain genomes for metagenomic binning, comparative biology and taxonomic classification.</title>
        <authorList>
            <person name="Goeker M."/>
        </authorList>
    </citation>
    <scope>NUCLEOTIDE SEQUENCE [LARGE SCALE GENOMIC DNA]</scope>
    <source>
        <strain evidence="2 3">DSM 102134</strain>
    </source>
</reference>
<dbReference type="Gene3D" id="1.10.287.1490">
    <property type="match status" value="1"/>
</dbReference>
<evidence type="ECO:0000313" key="2">
    <source>
        <dbReference type="EMBL" id="MBB6178247.1"/>
    </source>
</evidence>
<comment type="caution">
    <text evidence="2">The sequence shown here is derived from an EMBL/GenBank/DDBJ whole genome shotgun (WGS) entry which is preliminary data.</text>
</comment>
<sequence>MIQFALLFGLGFLTAALLAMLIAPAIHGRIVRYTENRLKATMPISPQEVRAQRDLARAVYAAENARTKQELVDERDKSLALKLRHEKLAEEARRLQSENHDLQMQINDMDVEAADLRSRLRQEDSYIQQLKAAVEAAEEADAAKGMEIETLERQLAKMTTDLDGLRIDISARDTEIENLKFRITSLRDERDALRADIKLQTSRAKDAETRLSQEEHRAMRLEDKLAREIAARSDKENALERRLQEIDRLKEKLRNSGAETREVSRVARKSGKSNGVSLKEVSPPGNEAAELPEANGNADATISDLIAASPELSAMADEVHNRSRALSDRLLKAKSDIHDEALRDELASIAATMVALTAKAEGPDSPIFPILANRASTSSADRESLAARAAAAIGAPQEAAS</sequence>
<dbReference type="EMBL" id="JACHEJ010000001">
    <property type="protein sequence ID" value="MBB6178247.1"/>
    <property type="molecule type" value="Genomic_DNA"/>
</dbReference>
<keyword evidence="3" id="KW-1185">Reference proteome</keyword>
<name>A0A7X0DAY9_9HYPH</name>
<proteinExistence type="predicted"/>
<feature type="region of interest" description="Disordered" evidence="1">
    <location>
        <begin position="256"/>
        <end position="296"/>
    </location>
</feature>